<reference evidence="3 4" key="1">
    <citation type="submission" date="2018-07" db="EMBL/GenBank/DDBJ databases">
        <title>Complete genome sequencing of Ornithinimicrobium sp. AMA3305.</title>
        <authorList>
            <person name="Bae J.-W."/>
        </authorList>
    </citation>
    <scope>NUCLEOTIDE SEQUENCE [LARGE SCALE GENOMIC DNA]</scope>
    <source>
        <strain evidence="3 4">AMA3305</strain>
    </source>
</reference>
<dbReference type="Pfam" id="PF13692">
    <property type="entry name" value="Glyco_trans_1_4"/>
    <property type="match status" value="1"/>
</dbReference>
<dbReference type="Gene3D" id="3.40.50.2000">
    <property type="entry name" value="Glycogen Phosphorylase B"/>
    <property type="match status" value="1"/>
</dbReference>
<organism evidence="3 4">
    <name type="scientific">Ornithinimicrobium avium</name>
    <dbReference type="NCBI Taxonomy" id="2283195"/>
    <lineage>
        <taxon>Bacteria</taxon>
        <taxon>Bacillati</taxon>
        <taxon>Actinomycetota</taxon>
        <taxon>Actinomycetes</taxon>
        <taxon>Micrococcales</taxon>
        <taxon>Ornithinimicrobiaceae</taxon>
        <taxon>Ornithinimicrobium</taxon>
    </lineage>
</organism>
<evidence type="ECO:0000256" key="2">
    <source>
        <dbReference type="ARBA" id="ARBA00022679"/>
    </source>
</evidence>
<dbReference type="PANTHER" id="PTHR12526">
    <property type="entry name" value="GLYCOSYLTRANSFERASE"/>
    <property type="match status" value="1"/>
</dbReference>
<keyword evidence="4" id="KW-1185">Reference proteome</keyword>
<keyword evidence="1" id="KW-0328">Glycosyltransferase</keyword>
<dbReference type="EMBL" id="CP031229">
    <property type="protein sequence ID" value="AXH95526.1"/>
    <property type="molecule type" value="Genomic_DNA"/>
</dbReference>
<accession>A0A345NKG8</accession>
<dbReference type="SUPFAM" id="SSF53756">
    <property type="entry name" value="UDP-Glycosyltransferase/glycogen phosphorylase"/>
    <property type="match status" value="1"/>
</dbReference>
<gene>
    <name evidence="3" type="ORF">DV701_04730</name>
</gene>
<protein>
    <submittedName>
        <fullName evidence="3">Glycosyltransferase</fullName>
    </submittedName>
</protein>
<dbReference type="PANTHER" id="PTHR12526:SF510">
    <property type="entry name" value="D-INOSITOL 3-PHOSPHATE GLYCOSYLTRANSFERASE"/>
    <property type="match status" value="1"/>
</dbReference>
<name>A0A345NKG8_9MICO</name>
<evidence type="ECO:0000313" key="4">
    <source>
        <dbReference type="Proteomes" id="UP000253790"/>
    </source>
</evidence>
<evidence type="ECO:0000256" key="1">
    <source>
        <dbReference type="ARBA" id="ARBA00022676"/>
    </source>
</evidence>
<evidence type="ECO:0000313" key="3">
    <source>
        <dbReference type="EMBL" id="AXH95526.1"/>
    </source>
</evidence>
<dbReference type="KEGG" id="orn:DV701_04730"/>
<proteinExistence type="predicted"/>
<sequence>MTTASGPSGPSGSTDRPVLVALGPSAELHRGIHGSLTASPPVGVRYVDLLHRHRFLLPRAAGPERRDPFAQPSVLERVRYEVPPAGAGLTGVHSSRLPVDGGVPFVVDTDDLVLTLLYGRPLVRGGRALPPSDHPVVRRRVLLMLAAYLDDACVGVLFRTRRALDEALDLTLDVAGGAAHDRLEERSEVVRPAVPPGPKPAPARPDHCRPVHVAFVGDGWEDKGGPEAAQVMAELVRCRGKEELRLSWVGPCPEPWRGRLGAATVHDRLPREDVLSLLADADVLLAPSRFESFGMVLIEALAHGVVPVTSSGPGMEHVTELLPPGLGMLLVPTDLPLHERVSRLLGSVETLLDRPDLLLSMQRAAWDWAATGPLSLSTRDDALTTRYAAMSDLVGSAPPVVEPRRGEVWCGLSSEELSEGYRTLRAGGRRVRVTEVGPSIRST</sequence>
<dbReference type="GO" id="GO:0016757">
    <property type="term" value="F:glycosyltransferase activity"/>
    <property type="evidence" value="ECO:0007669"/>
    <property type="project" value="UniProtKB-KW"/>
</dbReference>
<keyword evidence="2 3" id="KW-0808">Transferase</keyword>
<dbReference type="OrthoDB" id="9790710at2"/>
<dbReference type="Proteomes" id="UP000253790">
    <property type="component" value="Chromosome"/>
</dbReference>
<dbReference type="AlphaFoldDB" id="A0A345NKG8"/>